<proteinExistence type="predicted"/>
<keyword evidence="1" id="KW-0175">Coiled coil</keyword>
<sequence length="949" mass="107519">MKNQNIFGNNYRNLADSQTSQNQGNIHQKPQRHLQEKQTPLIRSQINFDSKNIGGHNNQHKAIRTGVSKERQQLIEQAPQLKHSLYFSNQNNIDNNNLNYYQNNSNEQLKDSGSLQVMDLQKNEVYQDYLDIDIGLESNQTLSKDHPLNINSIDLNSIDDRSQRVRQTSNDCESETDNIDEQPEEIQETRSDILRKKPNSVTGILGREGGAGLLRSQIARAKQFNNFLGENQPLNPNYYPSQLSQVSHQYLQQIEKSNLQLKTVQTPQLLLRGDMSSLNSPLGFTQASLHTLSNTNGGFKTPTIELQNVLEGNNKNHKNHARQQQLVPVQELNINSLVSSNLGNTNQAYTSRNDDLRNNTSSKTLKSQNTVNYKTNNAGLNQNNDGNSSEISSQINNNNHNQNQISTSSKSSQLTGNKQKFVLTAQNQLTNIKRSIESPTIPTSNHIVFTGPKQVGKKISKKTTKKPMQLQNNNSKANHKQADQKKQNSNSFMKNYQSVPNIQQSKSQQQQQIPPQINEQIQMVQSQQSQFQTVYGVQQARSAQGFVNPSQLFDSKYNNMNQGITPQIETFQKPNNLIDLKTEITSLLKNTQPGAPTKNKLNSLKSSYQSAQGQNVVSKRPTPKSSFTQVIHITQGENPNGQKTQDILVQHLNEKSREVASLKNENKDLQERLFQAEKQIIYLAAMQSNFHTHDSLSNSGHKSSKKHFKTLSLKDNYNLSVKEAQNINMLNNANKPTFLNNDRMNCLGDDFQFKGSFTPNDKIQHSKQSMFKNTRYVDGGAGANLGSPASQQSILKVNLDDQNDYSAKKDGQNNSEIKSMKQKKKSVDLLINTNPNSLLMPQGNQKLESIFRVMSPNNFSSQLQNSAFNALNNLQHQRTMTSQSTNRDELSSRSTQNLNQQDMLQQQQQSFQLMKMMTRVKSTLDSYKQREQLLLKRIKDLETSYRQNP</sequence>
<feature type="compositionally biased region" description="Polar residues" evidence="2">
    <location>
        <begin position="15"/>
        <end position="28"/>
    </location>
</feature>
<evidence type="ECO:0000256" key="2">
    <source>
        <dbReference type="SAM" id="MobiDB-lite"/>
    </source>
</evidence>
<feature type="region of interest" description="Disordered" evidence="2">
    <location>
        <begin position="443"/>
        <end position="488"/>
    </location>
</feature>
<evidence type="ECO:0000256" key="1">
    <source>
        <dbReference type="SAM" id="Coils"/>
    </source>
</evidence>
<feature type="compositionally biased region" description="Low complexity" evidence="2">
    <location>
        <begin position="896"/>
        <end position="907"/>
    </location>
</feature>
<name>A0A078A1Y4_STYLE</name>
<feature type="region of interest" description="Disordered" evidence="2">
    <location>
        <begin position="166"/>
        <end position="185"/>
    </location>
</feature>
<feature type="region of interest" description="Disordered" evidence="2">
    <location>
        <begin position="877"/>
        <end position="907"/>
    </location>
</feature>
<evidence type="ECO:0000313" key="3">
    <source>
        <dbReference type="EMBL" id="CDW76145.1"/>
    </source>
</evidence>
<gene>
    <name evidence="3" type="primary">Contig11748.g12563</name>
    <name evidence="3" type="ORF">STYLEM_5143</name>
</gene>
<protein>
    <submittedName>
        <fullName evidence="3">Uncharacterized protein</fullName>
    </submittedName>
</protein>
<dbReference type="InParanoid" id="A0A078A1Y4"/>
<accession>A0A078A1Y4</accession>
<dbReference type="EMBL" id="CCKQ01004998">
    <property type="protein sequence ID" value="CDW76145.1"/>
    <property type="molecule type" value="Genomic_DNA"/>
</dbReference>
<feature type="compositionally biased region" description="Basic residues" evidence="2">
    <location>
        <begin position="455"/>
        <end position="465"/>
    </location>
</feature>
<organism evidence="3 4">
    <name type="scientific">Stylonychia lemnae</name>
    <name type="common">Ciliate</name>
    <dbReference type="NCBI Taxonomy" id="5949"/>
    <lineage>
        <taxon>Eukaryota</taxon>
        <taxon>Sar</taxon>
        <taxon>Alveolata</taxon>
        <taxon>Ciliophora</taxon>
        <taxon>Intramacronucleata</taxon>
        <taxon>Spirotrichea</taxon>
        <taxon>Stichotrichia</taxon>
        <taxon>Sporadotrichida</taxon>
        <taxon>Oxytrichidae</taxon>
        <taxon>Stylonychinae</taxon>
        <taxon>Stylonychia</taxon>
    </lineage>
</organism>
<keyword evidence="4" id="KW-1185">Reference proteome</keyword>
<reference evidence="3 4" key="1">
    <citation type="submission" date="2014-06" db="EMBL/GenBank/DDBJ databases">
        <authorList>
            <person name="Swart Estienne"/>
        </authorList>
    </citation>
    <scope>NUCLEOTIDE SEQUENCE [LARGE SCALE GENOMIC DNA]</scope>
    <source>
        <strain evidence="3 4">130c</strain>
    </source>
</reference>
<evidence type="ECO:0000313" key="4">
    <source>
        <dbReference type="Proteomes" id="UP000039865"/>
    </source>
</evidence>
<feature type="compositionally biased region" description="Polar residues" evidence="2">
    <location>
        <begin position="358"/>
        <end position="375"/>
    </location>
</feature>
<feature type="compositionally biased region" description="Acidic residues" evidence="2">
    <location>
        <begin position="172"/>
        <end position="185"/>
    </location>
</feature>
<dbReference type="Proteomes" id="UP000039865">
    <property type="component" value="Unassembled WGS sequence"/>
</dbReference>
<dbReference type="AlphaFoldDB" id="A0A078A1Y4"/>
<feature type="coiled-coil region" evidence="1">
    <location>
        <begin position="652"/>
        <end position="679"/>
    </location>
</feature>
<feature type="region of interest" description="Disordered" evidence="2">
    <location>
        <begin position="343"/>
        <end position="414"/>
    </location>
</feature>
<feature type="region of interest" description="Disordered" evidence="2">
    <location>
        <begin position="15"/>
        <end position="37"/>
    </location>
</feature>
<feature type="compositionally biased region" description="Low complexity" evidence="2">
    <location>
        <begin position="376"/>
        <end position="409"/>
    </location>
</feature>